<evidence type="ECO:0000256" key="4">
    <source>
        <dbReference type="ARBA" id="ARBA00023163"/>
    </source>
</evidence>
<dbReference type="Gene3D" id="3.40.190.290">
    <property type="match status" value="1"/>
</dbReference>
<dbReference type="PROSITE" id="PS50931">
    <property type="entry name" value="HTH_LYSR"/>
    <property type="match status" value="1"/>
</dbReference>
<dbReference type="Gene3D" id="1.10.10.10">
    <property type="entry name" value="Winged helix-like DNA-binding domain superfamily/Winged helix DNA-binding domain"/>
    <property type="match status" value="1"/>
</dbReference>
<dbReference type="GO" id="GO:0010628">
    <property type="term" value="P:positive regulation of gene expression"/>
    <property type="evidence" value="ECO:0007669"/>
    <property type="project" value="TreeGrafter"/>
</dbReference>
<dbReference type="GO" id="GO:0009089">
    <property type="term" value="P:lysine biosynthetic process via diaminopimelate"/>
    <property type="evidence" value="ECO:0007669"/>
    <property type="project" value="TreeGrafter"/>
</dbReference>
<gene>
    <name evidence="6" type="ORF">C7419_1011388</name>
</gene>
<dbReference type="SUPFAM" id="SSF46785">
    <property type="entry name" value="Winged helix' DNA-binding domain"/>
    <property type="match status" value="1"/>
</dbReference>
<dbReference type="InterPro" id="IPR000847">
    <property type="entry name" value="LysR_HTH_N"/>
</dbReference>
<protein>
    <submittedName>
        <fullName evidence="6">DNA-binding transcriptional LysR family regulator</fullName>
    </submittedName>
</protein>
<dbReference type="SUPFAM" id="SSF53850">
    <property type="entry name" value="Periplasmic binding protein-like II"/>
    <property type="match status" value="1"/>
</dbReference>
<evidence type="ECO:0000259" key="5">
    <source>
        <dbReference type="PROSITE" id="PS50931"/>
    </source>
</evidence>
<feature type="domain" description="HTH lysR-type" evidence="5">
    <location>
        <begin position="1"/>
        <end position="58"/>
    </location>
</feature>
<dbReference type="CDD" id="cd08415">
    <property type="entry name" value="PBP2_LysR_opines_like"/>
    <property type="match status" value="1"/>
</dbReference>
<evidence type="ECO:0000256" key="1">
    <source>
        <dbReference type="ARBA" id="ARBA00009437"/>
    </source>
</evidence>
<dbReference type="PANTHER" id="PTHR30427">
    <property type="entry name" value="TRANSCRIPTIONAL ACTIVATOR PROTEIN LYSR"/>
    <property type="match status" value="1"/>
</dbReference>
<dbReference type="GO" id="GO:0043565">
    <property type="term" value="F:sequence-specific DNA binding"/>
    <property type="evidence" value="ECO:0007669"/>
    <property type="project" value="TreeGrafter"/>
</dbReference>
<dbReference type="EMBL" id="QGGT01000001">
    <property type="protein sequence ID" value="PWK37506.1"/>
    <property type="molecule type" value="Genomic_DNA"/>
</dbReference>
<keyword evidence="4" id="KW-0804">Transcription</keyword>
<dbReference type="RefSeq" id="WP_109581215.1">
    <property type="nucleotide sequence ID" value="NZ_QGGT01000001.1"/>
</dbReference>
<dbReference type="InterPro" id="IPR036390">
    <property type="entry name" value="WH_DNA-bd_sf"/>
</dbReference>
<accession>A0A316EZ38</accession>
<organism evidence="6 7">
    <name type="scientific">Cupriavidus plantarum</name>
    <dbReference type="NCBI Taxonomy" id="942865"/>
    <lineage>
        <taxon>Bacteria</taxon>
        <taxon>Pseudomonadati</taxon>
        <taxon>Pseudomonadota</taxon>
        <taxon>Betaproteobacteria</taxon>
        <taxon>Burkholderiales</taxon>
        <taxon>Burkholderiaceae</taxon>
        <taxon>Cupriavidus</taxon>
    </lineage>
</organism>
<dbReference type="InterPro" id="IPR005119">
    <property type="entry name" value="LysR_subst-bd"/>
</dbReference>
<keyword evidence="3 6" id="KW-0238">DNA-binding</keyword>
<dbReference type="PANTHER" id="PTHR30427:SF1">
    <property type="entry name" value="TRANSCRIPTIONAL ACTIVATOR PROTEIN LYSR"/>
    <property type="match status" value="1"/>
</dbReference>
<dbReference type="Proteomes" id="UP000245754">
    <property type="component" value="Unassembled WGS sequence"/>
</dbReference>
<dbReference type="GO" id="GO:0003700">
    <property type="term" value="F:DNA-binding transcription factor activity"/>
    <property type="evidence" value="ECO:0007669"/>
    <property type="project" value="InterPro"/>
</dbReference>
<dbReference type="Pfam" id="PF03466">
    <property type="entry name" value="LysR_substrate"/>
    <property type="match status" value="1"/>
</dbReference>
<evidence type="ECO:0000256" key="2">
    <source>
        <dbReference type="ARBA" id="ARBA00023015"/>
    </source>
</evidence>
<name>A0A316EZ38_9BURK</name>
<evidence type="ECO:0000313" key="6">
    <source>
        <dbReference type="EMBL" id="PWK37506.1"/>
    </source>
</evidence>
<comment type="similarity">
    <text evidence="1">Belongs to the LysR transcriptional regulatory family.</text>
</comment>
<dbReference type="Pfam" id="PF00126">
    <property type="entry name" value="HTH_1"/>
    <property type="match status" value="1"/>
</dbReference>
<sequence length="306" mass="33539">MNLRQIEVFRAVMSTGSVSDASRLLHVSVPAVSRMLSYTESRLGFPLFERIKGRLHPTEEARRLYHEVQLVYRGVERIEDLIHELADRRHGLISVGASPSIGQMLVPQAIAQFHIGNPDVRIHFQCMTHAQLKTQLLDRQIELGVSTLPMDHPTLTTTPLASSRVVCICPPSHPLASRASVTVTDLLPYPLIAYPPDTPFGQRIDKLYREVGESPRMAIEAGLPHTACALVHAGAGIALVDEFLLRGWPGARFHVLPLENAAPIVADLVHLRTESVSPVAEAFIRVLRNVLAQHDVAAPPAAPPAA</sequence>
<dbReference type="InterPro" id="IPR036388">
    <property type="entry name" value="WH-like_DNA-bd_sf"/>
</dbReference>
<keyword evidence="2" id="KW-0805">Transcription regulation</keyword>
<comment type="caution">
    <text evidence="6">The sequence shown here is derived from an EMBL/GenBank/DDBJ whole genome shotgun (WGS) entry which is preliminary data.</text>
</comment>
<evidence type="ECO:0000313" key="7">
    <source>
        <dbReference type="Proteomes" id="UP000245754"/>
    </source>
</evidence>
<dbReference type="InterPro" id="IPR037424">
    <property type="entry name" value="NocR_PBP2"/>
</dbReference>
<proteinExistence type="inferred from homology"/>
<evidence type="ECO:0000256" key="3">
    <source>
        <dbReference type="ARBA" id="ARBA00023125"/>
    </source>
</evidence>
<keyword evidence="7" id="KW-1185">Reference proteome</keyword>
<reference evidence="6 7" key="1">
    <citation type="submission" date="2018-05" db="EMBL/GenBank/DDBJ databases">
        <title>Genomic Encyclopedia of Type Strains, Phase IV (KMG-V): Genome sequencing to study the core and pangenomes of soil and plant-associated prokaryotes.</title>
        <authorList>
            <person name="Whitman W."/>
        </authorList>
    </citation>
    <scope>NUCLEOTIDE SEQUENCE [LARGE SCALE GENOMIC DNA]</scope>
    <source>
        <strain evidence="6 7">SLV-132</strain>
    </source>
</reference>
<dbReference type="AlphaFoldDB" id="A0A316EZ38"/>